<keyword evidence="3" id="KW-0819">tRNA processing</keyword>
<dbReference type="EC" id="1.17.99.6" evidence="10"/>
<dbReference type="InterPro" id="IPR013542">
    <property type="entry name" value="QueG_DUF1730"/>
</dbReference>
<evidence type="ECO:0000256" key="2">
    <source>
        <dbReference type="ARBA" id="ARBA00022490"/>
    </source>
</evidence>
<dbReference type="Gene3D" id="1.25.10.10">
    <property type="entry name" value="Leucine-rich Repeat Variant"/>
    <property type="match status" value="1"/>
</dbReference>
<evidence type="ECO:0000256" key="1">
    <source>
        <dbReference type="ARBA" id="ARBA00022485"/>
    </source>
</evidence>
<protein>
    <submittedName>
        <fullName evidence="10">tRNA epoxyqueuosine(34) reductase QueG</fullName>
        <ecNumber evidence="10">1.17.99.6</ecNumber>
    </submittedName>
</protein>
<dbReference type="NCBIfam" id="TIGR00276">
    <property type="entry name" value="tRNA epoxyqueuosine(34) reductase QueG"/>
    <property type="match status" value="1"/>
</dbReference>
<dbReference type="EMBL" id="SUMG01000018">
    <property type="protein sequence ID" value="NBG89168.1"/>
    <property type="molecule type" value="Genomic_DNA"/>
</dbReference>
<evidence type="ECO:0000256" key="7">
    <source>
        <dbReference type="ARBA" id="ARBA00023004"/>
    </source>
</evidence>
<evidence type="ECO:0000313" key="10">
    <source>
        <dbReference type="EMBL" id="NBG89168.1"/>
    </source>
</evidence>
<accession>A0AA43XLR5</accession>
<reference evidence="10 11" key="1">
    <citation type="submission" date="2019-04" db="EMBL/GenBank/DDBJ databases">
        <title>Isachenkonia alkalipeptolytica gen. nov. sp. nov. a new anaerobic, alkiliphilic organothrophic bacterium capable to reduce synthesized ferrihydrite isolated from a soda lake.</title>
        <authorList>
            <person name="Toshchakov S.V."/>
            <person name="Zavarzina D.G."/>
            <person name="Zhilina T.N."/>
            <person name="Kostrikina N.A."/>
            <person name="Kublanov I.V."/>
        </authorList>
    </citation>
    <scope>NUCLEOTIDE SEQUENCE [LARGE SCALE GENOMIC DNA]</scope>
    <source>
        <strain evidence="10 11">Z-1701</strain>
    </source>
</reference>
<dbReference type="InterPro" id="IPR016024">
    <property type="entry name" value="ARM-type_fold"/>
</dbReference>
<evidence type="ECO:0000313" key="11">
    <source>
        <dbReference type="Proteomes" id="UP000449710"/>
    </source>
</evidence>
<organism evidence="10 11">
    <name type="scientific">Isachenkonia alkalipeptolytica</name>
    <dbReference type="NCBI Taxonomy" id="2565777"/>
    <lineage>
        <taxon>Bacteria</taxon>
        <taxon>Bacillati</taxon>
        <taxon>Bacillota</taxon>
        <taxon>Clostridia</taxon>
        <taxon>Eubacteriales</taxon>
        <taxon>Clostridiaceae</taxon>
        <taxon>Isachenkonia</taxon>
    </lineage>
</organism>
<keyword evidence="11" id="KW-1185">Reference proteome</keyword>
<evidence type="ECO:0000256" key="5">
    <source>
        <dbReference type="ARBA" id="ARBA00022785"/>
    </source>
</evidence>
<evidence type="ECO:0000256" key="4">
    <source>
        <dbReference type="ARBA" id="ARBA00022723"/>
    </source>
</evidence>
<evidence type="ECO:0000256" key="8">
    <source>
        <dbReference type="ARBA" id="ARBA00023014"/>
    </source>
</evidence>
<evidence type="ECO:0000256" key="6">
    <source>
        <dbReference type="ARBA" id="ARBA00023002"/>
    </source>
</evidence>
<keyword evidence="5" id="KW-0671">Queuosine biosynthesis</keyword>
<name>A0AA43XLR5_9CLOT</name>
<dbReference type="InterPro" id="IPR017896">
    <property type="entry name" value="4Fe4S_Fe-S-bd"/>
</dbReference>
<dbReference type="InterPro" id="IPR011989">
    <property type="entry name" value="ARM-like"/>
</dbReference>
<evidence type="ECO:0000256" key="3">
    <source>
        <dbReference type="ARBA" id="ARBA00022694"/>
    </source>
</evidence>
<dbReference type="AlphaFoldDB" id="A0AA43XLR5"/>
<dbReference type="PANTHER" id="PTHR30002">
    <property type="entry name" value="EPOXYQUEUOSINE REDUCTASE"/>
    <property type="match status" value="1"/>
</dbReference>
<dbReference type="InterPro" id="IPR017900">
    <property type="entry name" value="4Fe4S_Fe_S_CS"/>
</dbReference>
<proteinExistence type="predicted"/>
<keyword evidence="7" id="KW-0408">Iron</keyword>
<dbReference type="PROSITE" id="PS51379">
    <property type="entry name" value="4FE4S_FER_2"/>
    <property type="match status" value="1"/>
</dbReference>
<keyword evidence="8" id="KW-0411">Iron-sulfur</keyword>
<evidence type="ECO:0000259" key="9">
    <source>
        <dbReference type="PROSITE" id="PS51379"/>
    </source>
</evidence>
<dbReference type="GO" id="GO:0008616">
    <property type="term" value="P:tRNA queuosine(34) biosynthetic process"/>
    <property type="evidence" value="ECO:0007669"/>
    <property type="project" value="UniProtKB-KW"/>
</dbReference>
<dbReference type="InterPro" id="IPR004453">
    <property type="entry name" value="QueG"/>
</dbReference>
<feature type="domain" description="4Fe-4S ferredoxin-type" evidence="9">
    <location>
        <begin position="185"/>
        <end position="214"/>
    </location>
</feature>
<dbReference type="Pfam" id="PF08331">
    <property type="entry name" value="QueG_DUF1730"/>
    <property type="match status" value="1"/>
</dbReference>
<dbReference type="Proteomes" id="UP000449710">
    <property type="component" value="Unassembled WGS sequence"/>
</dbReference>
<gene>
    <name evidence="10" type="primary">queG</name>
    <name evidence="10" type="ORF">ISALK_11775</name>
</gene>
<keyword evidence="4" id="KW-0479">Metal-binding</keyword>
<dbReference type="GO" id="GO:0046872">
    <property type="term" value="F:metal ion binding"/>
    <property type="evidence" value="ECO:0007669"/>
    <property type="project" value="UniProtKB-KW"/>
</dbReference>
<dbReference type="SUPFAM" id="SSF48371">
    <property type="entry name" value="ARM repeat"/>
    <property type="match status" value="1"/>
</dbReference>
<keyword evidence="2" id="KW-0963">Cytoplasm</keyword>
<dbReference type="Gene3D" id="3.30.70.20">
    <property type="match status" value="1"/>
</dbReference>
<dbReference type="GO" id="GO:0051539">
    <property type="term" value="F:4 iron, 4 sulfur cluster binding"/>
    <property type="evidence" value="ECO:0007669"/>
    <property type="project" value="UniProtKB-KW"/>
</dbReference>
<keyword evidence="1" id="KW-0004">4Fe-4S</keyword>
<dbReference type="Pfam" id="PF13484">
    <property type="entry name" value="Fer4_16"/>
    <property type="match status" value="1"/>
</dbReference>
<dbReference type="PANTHER" id="PTHR30002:SF4">
    <property type="entry name" value="EPOXYQUEUOSINE REDUCTASE"/>
    <property type="match status" value="1"/>
</dbReference>
<dbReference type="GO" id="GO:0052693">
    <property type="term" value="F:epoxyqueuosine reductase activity"/>
    <property type="evidence" value="ECO:0007669"/>
    <property type="project" value="UniProtKB-EC"/>
</dbReference>
<sequence length="354" mass="40170">MEISFRQLRQEAKHQGFPIIGTLKPHYFKDLKEILTRYVDEGYTFEFNKKSIEEKCDPFLTMENCKTIVVLGLPYYSESNTIDISHTTPDTFRGRLARTAWGEDYHRVFQRKMQNLGEALGKNKPGVSYQSYVDTGPLVERFLASKAGLGFYGYNNLFYHHEYGSYVFYGYMLIDLEVCDVPGNEKKSCHGSVCENCNKCIKACPGQAIVKPYRLNASRCISGIMQKKGVLSDEEKALMGNRIYGCDVCQEICPYNKELKSSSDPAFIPGNPPAFPDLRELLGVSNKEFIRKYGNNASAWRGARVLKRNALVALGNIGDPGAMPYIFPFINDTREDLRDAAQWALKKLETESKE</sequence>
<dbReference type="SUPFAM" id="SSF54862">
    <property type="entry name" value="4Fe-4S ferredoxins"/>
    <property type="match status" value="1"/>
</dbReference>
<keyword evidence="6 10" id="KW-0560">Oxidoreductase</keyword>
<comment type="caution">
    <text evidence="10">The sequence shown here is derived from an EMBL/GenBank/DDBJ whole genome shotgun (WGS) entry which is preliminary data.</text>
</comment>
<dbReference type="RefSeq" id="WP_160722566.1">
    <property type="nucleotide sequence ID" value="NZ_SUMG01000018.1"/>
</dbReference>
<dbReference type="PROSITE" id="PS00198">
    <property type="entry name" value="4FE4S_FER_1"/>
    <property type="match status" value="1"/>
</dbReference>